<protein>
    <submittedName>
        <fullName evidence="6">Prostate-associated microseminoprotein-like protein</fullName>
    </submittedName>
</protein>
<comment type="similarity">
    <text evidence="2">Belongs to the beta-microseminoprotein family.</text>
</comment>
<organism evidence="6">
    <name type="scientific">Callorhinchus milii</name>
    <name type="common">Ghost shark</name>
    <dbReference type="NCBI Taxonomy" id="7868"/>
    <lineage>
        <taxon>Eukaryota</taxon>
        <taxon>Metazoa</taxon>
        <taxon>Chordata</taxon>
        <taxon>Craniata</taxon>
        <taxon>Vertebrata</taxon>
        <taxon>Chondrichthyes</taxon>
        <taxon>Holocephali</taxon>
        <taxon>Chimaeriformes</taxon>
        <taxon>Callorhinchidae</taxon>
        <taxon>Callorhinchus</taxon>
    </lineage>
</organism>
<proteinExistence type="evidence at transcript level"/>
<dbReference type="AlphaFoldDB" id="V9LIB8"/>
<sequence>MAPCSMMKRFLLLFSALTLLASRGHTECFFDGKASCEHEGQSFEIGESWTTQDCYQCLCLPFGVGCCNDLQPPVDYPRWCEVIRQPGTCRLVVVMKANHQVLCMNRPGPARLGAWNRERPVWEEANEPIF</sequence>
<evidence type="ECO:0000256" key="3">
    <source>
        <dbReference type="ARBA" id="ARBA00022525"/>
    </source>
</evidence>
<evidence type="ECO:0000256" key="4">
    <source>
        <dbReference type="ARBA" id="ARBA00023157"/>
    </source>
</evidence>
<feature type="signal peptide" evidence="5">
    <location>
        <begin position="1"/>
        <end position="26"/>
    </location>
</feature>
<evidence type="ECO:0000256" key="2">
    <source>
        <dbReference type="ARBA" id="ARBA00010352"/>
    </source>
</evidence>
<keyword evidence="5" id="KW-0732">Signal</keyword>
<keyword evidence="3" id="KW-0964">Secreted</keyword>
<dbReference type="GO" id="GO:0005615">
    <property type="term" value="C:extracellular space"/>
    <property type="evidence" value="ECO:0007669"/>
    <property type="project" value="TreeGrafter"/>
</dbReference>
<dbReference type="Gene3D" id="2.60.40.1900">
    <property type="entry name" value="Beta-microseminoprotein (PSP94) domain"/>
    <property type="match status" value="1"/>
</dbReference>
<dbReference type="PANTHER" id="PTHR10500">
    <property type="entry name" value="BETA-MICROSEMINOPROTEIN"/>
    <property type="match status" value="1"/>
</dbReference>
<dbReference type="SUPFAM" id="SSF57603">
    <property type="entry name" value="FnI-like domain"/>
    <property type="match status" value="1"/>
</dbReference>
<dbReference type="PANTHER" id="PTHR10500:SF6">
    <property type="entry name" value="PROSTATE-ASSOCIATED MICROSEMINOPROTEIN"/>
    <property type="match status" value="1"/>
</dbReference>
<dbReference type="EMBL" id="JW880355">
    <property type="protein sequence ID" value="AFP12872.1"/>
    <property type="molecule type" value="mRNA"/>
</dbReference>
<dbReference type="InterPro" id="IPR008735">
    <property type="entry name" value="PSP94"/>
</dbReference>
<reference evidence="6" key="1">
    <citation type="journal article" date="2014" name="Nature">
        <title>Elephant shark genome provides unique insights into gnathostome evolution.</title>
        <authorList>
            <consortium name="International Elephant Shark Genome Sequencing Consortium"/>
            <person name="Venkatesh B."/>
            <person name="Lee A.P."/>
            <person name="Ravi V."/>
            <person name="Maurya A.K."/>
            <person name="Lian M.M."/>
            <person name="Swann J.B."/>
            <person name="Ohta Y."/>
            <person name="Flajnik M.F."/>
            <person name="Sutoh Y."/>
            <person name="Kasahara M."/>
            <person name="Hoon S."/>
            <person name="Gangu V."/>
            <person name="Roy S.W."/>
            <person name="Irimia M."/>
            <person name="Korzh V."/>
            <person name="Kondrychyn I."/>
            <person name="Lim Z.W."/>
            <person name="Tay B.H."/>
            <person name="Tohari S."/>
            <person name="Kong K.W."/>
            <person name="Ho S."/>
            <person name="Lorente-Galdos B."/>
            <person name="Quilez J."/>
            <person name="Marques-Bonet T."/>
            <person name="Raney B.J."/>
            <person name="Ingham P.W."/>
            <person name="Tay A."/>
            <person name="Hillier L.W."/>
            <person name="Minx P."/>
            <person name="Boehm T."/>
            <person name="Wilson R.K."/>
            <person name="Brenner S."/>
            <person name="Warren W.C."/>
        </authorList>
    </citation>
    <scope>NUCLEOTIDE SEQUENCE</scope>
    <source>
        <tissue evidence="6">Gills</tissue>
    </source>
</reference>
<evidence type="ECO:0000313" key="6">
    <source>
        <dbReference type="EMBL" id="AFP12872.1"/>
    </source>
</evidence>
<comment type="subcellular location">
    <subcellularLocation>
        <location evidence="1">Secreted</location>
    </subcellularLocation>
</comment>
<accession>V9LIB8</accession>
<keyword evidence="4" id="KW-1015">Disulfide bond</keyword>
<evidence type="ECO:0000256" key="1">
    <source>
        <dbReference type="ARBA" id="ARBA00004613"/>
    </source>
</evidence>
<feature type="chain" id="PRO_5004778641" evidence="5">
    <location>
        <begin position="27"/>
        <end position="130"/>
    </location>
</feature>
<dbReference type="Pfam" id="PF05825">
    <property type="entry name" value="PSP94"/>
    <property type="match status" value="1"/>
</dbReference>
<dbReference type="GO" id="GO:0005737">
    <property type="term" value="C:cytoplasm"/>
    <property type="evidence" value="ECO:0007669"/>
    <property type="project" value="TreeGrafter"/>
</dbReference>
<name>V9LIB8_CALMI</name>
<evidence type="ECO:0000256" key="5">
    <source>
        <dbReference type="SAM" id="SignalP"/>
    </source>
</evidence>